<dbReference type="GO" id="GO:0006281">
    <property type="term" value="P:DNA repair"/>
    <property type="evidence" value="ECO:0007669"/>
    <property type="project" value="UniProtKB-KW"/>
</dbReference>
<evidence type="ECO:0000256" key="5">
    <source>
        <dbReference type="ARBA" id="ARBA00023004"/>
    </source>
</evidence>
<evidence type="ECO:0000256" key="1">
    <source>
        <dbReference type="ARBA" id="ARBA00022485"/>
    </source>
</evidence>
<keyword evidence="4" id="KW-0378">Hydrolase</keyword>
<dbReference type="PANTHER" id="PTHR33693">
    <property type="entry name" value="TYPE-5 URACIL-DNA GLYCOSYLASE"/>
    <property type="match status" value="1"/>
</dbReference>
<dbReference type="Pfam" id="PF03167">
    <property type="entry name" value="UDG"/>
    <property type="match status" value="1"/>
</dbReference>
<dbReference type="InterPro" id="IPR036895">
    <property type="entry name" value="Uracil-DNA_glycosylase-like_sf"/>
</dbReference>
<proteinExistence type="predicted"/>
<evidence type="ECO:0000313" key="9">
    <source>
        <dbReference type="EMBL" id="QPJ63668.1"/>
    </source>
</evidence>
<dbReference type="GO" id="GO:0051539">
    <property type="term" value="F:4 iron, 4 sulfur cluster binding"/>
    <property type="evidence" value="ECO:0007669"/>
    <property type="project" value="UniProtKB-KW"/>
</dbReference>
<organism evidence="9 10">
    <name type="scientific">Candidatus Nitronauta litoralis</name>
    <dbReference type="NCBI Taxonomy" id="2705533"/>
    <lineage>
        <taxon>Bacteria</taxon>
        <taxon>Pseudomonadati</taxon>
        <taxon>Nitrospinota/Tectimicrobiota group</taxon>
        <taxon>Nitrospinota</taxon>
        <taxon>Nitrospinia</taxon>
        <taxon>Nitrospinales</taxon>
        <taxon>Nitrospinaceae</taxon>
        <taxon>Candidatus Nitronauta</taxon>
    </lineage>
</organism>
<keyword evidence="2" id="KW-0479">Metal-binding</keyword>
<sequence length="175" mass="19239">MASECAVLGKNNGSLHSSVVFIAEAPGRFGSGRTGIPFYGDKSGENFQELIDHVGLTREDIFITNAVLCNPISEGVNSRPTAKEIKNCSGFLKSTLDLIQPKLVVTLGGVGLEAINRLLGTRYKLNDHAARLVTLEKFQLLPLYHPSPRVANWRRPLQQQKKDFRLILKALKVSA</sequence>
<feature type="domain" description="Uracil-DNA glycosylase-like" evidence="8">
    <location>
        <begin position="10"/>
        <end position="168"/>
    </location>
</feature>
<evidence type="ECO:0000256" key="4">
    <source>
        <dbReference type="ARBA" id="ARBA00022801"/>
    </source>
</evidence>
<gene>
    <name evidence="9" type="ORF">G3M70_01145</name>
</gene>
<evidence type="ECO:0000313" key="10">
    <source>
        <dbReference type="Proteomes" id="UP000594688"/>
    </source>
</evidence>
<dbReference type="InterPro" id="IPR005122">
    <property type="entry name" value="Uracil-DNA_glycosylase-like"/>
</dbReference>
<dbReference type="SMART" id="SM00986">
    <property type="entry name" value="UDG"/>
    <property type="match status" value="1"/>
</dbReference>
<name>A0A7T0BZ89_9BACT</name>
<dbReference type="SMART" id="SM00987">
    <property type="entry name" value="UreE_C"/>
    <property type="match status" value="1"/>
</dbReference>
<dbReference type="Gene3D" id="3.40.470.10">
    <property type="entry name" value="Uracil-DNA glycosylase-like domain"/>
    <property type="match status" value="1"/>
</dbReference>
<keyword evidence="5" id="KW-0408">Iron</keyword>
<keyword evidence="7" id="KW-0234">DNA repair</keyword>
<dbReference type="KEGG" id="nli:G3M70_01145"/>
<dbReference type="GO" id="GO:0046872">
    <property type="term" value="F:metal ion binding"/>
    <property type="evidence" value="ECO:0007669"/>
    <property type="project" value="UniProtKB-KW"/>
</dbReference>
<evidence type="ECO:0000256" key="2">
    <source>
        <dbReference type="ARBA" id="ARBA00022723"/>
    </source>
</evidence>
<evidence type="ECO:0000256" key="6">
    <source>
        <dbReference type="ARBA" id="ARBA00023014"/>
    </source>
</evidence>
<keyword evidence="6" id="KW-0411">Iron-sulfur</keyword>
<dbReference type="PANTHER" id="PTHR33693:SF1">
    <property type="entry name" value="TYPE-4 URACIL-DNA GLYCOSYLASE"/>
    <property type="match status" value="1"/>
</dbReference>
<accession>A0A7T0BZ89</accession>
<dbReference type="Proteomes" id="UP000594688">
    <property type="component" value="Chromosome"/>
</dbReference>
<keyword evidence="3" id="KW-0227">DNA damage</keyword>
<protein>
    <submittedName>
        <fullName evidence="9">Uracil-DNA glycosylase</fullName>
    </submittedName>
</protein>
<dbReference type="SUPFAM" id="SSF52141">
    <property type="entry name" value="Uracil-DNA glycosylase-like"/>
    <property type="match status" value="1"/>
</dbReference>
<dbReference type="InterPro" id="IPR051536">
    <property type="entry name" value="UDG_Type-4/5"/>
</dbReference>
<reference evidence="9 10" key="1">
    <citation type="submission" date="2020-02" db="EMBL/GenBank/DDBJ databases">
        <title>Genomic and physiological characterization of two novel Nitrospinaceae genera.</title>
        <authorList>
            <person name="Mueller A.J."/>
            <person name="Jung M.-Y."/>
            <person name="Strachan C.R."/>
            <person name="Herbold C.W."/>
            <person name="Kirkegaard R.H."/>
            <person name="Daims H."/>
        </authorList>
    </citation>
    <scope>NUCLEOTIDE SEQUENCE [LARGE SCALE GENOMIC DNA]</scope>
    <source>
        <strain evidence="9">EB</strain>
    </source>
</reference>
<evidence type="ECO:0000256" key="7">
    <source>
        <dbReference type="ARBA" id="ARBA00023204"/>
    </source>
</evidence>
<evidence type="ECO:0000259" key="8">
    <source>
        <dbReference type="SMART" id="SM00986"/>
    </source>
</evidence>
<dbReference type="GO" id="GO:0097506">
    <property type="term" value="F:deaminated base DNA N-glycosylase activity"/>
    <property type="evidence" value="ECO:0007669"/>
    <property type="project" value="UniProtKB-ARBA"/>
</dbReference>
<dbReference type="AlphaFoldDB" id="A0A7T0BZ89"/>
<keyword evidence="1" id="KW-0004">4Fe-4S</keyword>
<dbReference type="EMBL" id="CP048685">
    <property type="protein sequence ID" value="QPJ63668.1"/>
    <property type="molecule type" value="Genomic_DNA"/>
</dbReference>
<evidence type="ECO:0000256" key="3">
    <source>
        <dbReference type="ARBA" id="ARBA00022763"/>
    </source>
</evidence>
<dbReference type="CDD" id="cd10030">
    <property type="entry name" value="UDG-F4_TTUDGA_SPO1dp_like"/>
    <property type="match status" value="1"/>
</dbReference>